<evidence type="ECO:0000256" key="1">
    <source>
        <dbReference type="SAM" id="Phobius"/>
    </source>
</evidence>
<organism evidence="2">
    <name type="scientific">marine metagenome</name>
    <dbReference type="NCBI Taxonomy" id="408172"/>
    <lineage>
        <taxon>unclassified sequences</taxon>
        <taxon>metagenomes</taxon>
        <taxon>ecological metagenomes</taxon>
    </lineage>
</organism>
<dbReference type="EMBL" id="UINC01101804">
    <property type="protein sequence ID" value="SVC62908.1"/>
    <property type="molecule type" value="Genomic_DNA"/>
</dbReference>
<gene>
    <name evidence="2" type="ORF">METZ01_LOCUS315762</name>
</gene>
<name>A0A382NQY2_9ZZZZ</name>
<keyword evidence="1" id="KW-1133">Transmembrane helix</keyword>
<dbReference type="AlphaFoldDB" id="A0A382NQY2"/>
<sequence length="79" mass="8314">VPSLIFVPSDSEGLQILPTAIQYIVGLISNAAAVTVAAIAVTLLYFDLRIRSEGFTLDKLISELGVRAPGQNNTNSLVG</sequence>
<keyword evidence="1" id="KW-0812">Transmembrane</keyword>
<feature type="non-terminal residue" evidence="2">
    <location>
        <position position="1"/>
    </location>
</feature>
<reference evidence="2" key="1">
    <citation type="submission" date="2018-05" db="EMBL/GenBank/DDBJ databases">
        <authorList>
            <person name="Lanie J.A."/>
            <person name="Ng W.-L."/>
            <person name="Kazmierczak K.M."/>
            <person name="Andrzejewski T.M."/>
            <person name="Davidsen T.M."/>
            <person name="Wayne K.J."/>
            <person name="Tettelin H."/>
            <person name="Glass J.I."/>
            <person name="Rusch D."/>
            <person name="Podicherti R."/>
            <person name="Tsui H.-C.T."/>
            <person name="Winkler M.E."/>
        </authorList>
    </citation>
    <scope>NUCLEOTIDE SEQUENCE</scope>
</reference>
<keyword evidence="1" id="KW-0472">Membrane</keyword>
<evidence type="ECO:0000313" key="2">
    <source>
        <dbReference type="EMBL" id="SVC62908.1"/>
    </source>
</evidence>
<feature type="transmembrane region" description="Helical" evidence="1">
    <location>
        <begin position="20"/>
        <end position="46"/>
    </location>
</feature>
<accession>A0A382NQY2</accession>
<proteinExistence type="predicted"/>
<protein>
    <submittedName>
        <fullName evidence="2">Uncharacterized protein</fullName>
    </submittedName>
</protein>